<dbReference type="InterPro" id="IPR036709">
    <property type="entry name" value="Autotransporte_beta_dom_sf"/>
</dbReference>
<dbReference type="EMBL" id="JACIED010000003">
    <property type="protein sequence ID" value="MBB4008172.1"/>
    <property type="molecule type" value="Genomic_DNA"/>
</dbReference>
<dbReference type="SMART" id="SM00060">
    <property type="entry name" value="FN3"/>
    <property type="match status" value="2"/>
</dbReference>
<proteinExistence type="predicted"/>
<evidence type="ECO:0000313" key="2">
    <source>
        <dbReference type="EMBL" id="MBB4008172.1"/>
    </source>
</evidence>
<feature type="domain" description="Fibronectin type-III" evidence="1">
    <location>
        <begin position="94"/>
        <end position="185"/>
    </location>
</feature>
<dbReference type="AlphaFoldDB" id="A0A7W6HNQ3"/>
<name>A0A7W6HNQ3_9HYPH</name>
<dbReference type="CDD" id="cd00063">
    <property type="entry name" value="FN3"/>
    <property type="match status" value="2"/>
</dbReference>
<dbReference type="Pfam" id="PF00041">
    <property type="entry name" value="fn3"/>
    <property type="match status" value="2"/>
</dbReference>
<dbReference type="SUPFAM" id="SSF49265">
    <property type="entry name" value="Fibronectin type III"/>
    <property type="match status" value="2"/>
</dbReference>
<dbReference type="Gene3D" id="2.60.40.10">
    <property type="entry name" value="Immunoglobulins"/>
    <property type="match status" value="7"/>
</dbReference>
<sequence length="1252" mass="123591">MTPTITFNPPAGTLTAATVDTSYSQTVTASGGATPYSYTVTSGTLPAGLSFDTTTGAITGTPTTAGSFSFTVTATDANSVTGAASYSLAVAAAVPGAPVIGTATAGDGQASVAFTAPANNGGATITGYTVTSSPGGITATGSASPITVTGLTNGTAYTFTVTASNSAGTGSASSASNSVTPTAALQAPVANAVSATVSANSSNNTITLNITGGAATSVAVASAASHGTAAADGTSITYIPIAGYSGSDSFTYTATNATGPSSPATVTITVTAPTFTFNPGAGTLTVATVGTSYSQTVAASGGATPYSYAVTSGTLPAGLSLDTTTGAITGTPTTTGSFSFTITATDANSVTGAASYSLAVAAAVPGAPVIGTATAGDGQASVAFTAPANNGGATITGYTVTSSPGGITATGSASPITVTGLTNGTAYTFTVTASNSAGTGSASSASNSVTPTAALQAPVANAVSATVSANSSNNTITLNITGGAATSVAVASAASHGTAAADGTSITYIPIAGYSGSDSFTYTATNATGPSSPATVTITVTAPSFSFSPSAGTLTAATVGTAYSQAITASGGTAPYSYAVTLGTLPAGLSLDTTTGAITGTPTTAGSFSFTITATDANSVNGAASYSLAVAEPSVTLTLSPSSGALAAGAVGTTYSQSISASSGTAPYTYSASGLPDGLSLDASTGAVTGTPTTAGSYAITVTVTDSASPANSGSGSYTIAVNAAASFAFSPSGGALKEAMAGEAYSQQITATGGTGSLVYSVASGSLPKGMVLNISTGALNGPLDATAEGDYAFSIQVRDGSSATAAANYTVKVAARAVTAPDYVVQVPAGSTPSNVYLNKNATGGPFNGADIVSVQPPEAGTATLIQGEVAAVSASAAPIGWYLKFTPNPAYSGQAFISYRLSSTLGTSNAGTVTYNINFNAQEVASDIDSLVHSFVRTRQNLIASSIKVPGLLERGRMARATTPLTTRMSPSTQGMTFGFSTSLAQMESARDAADGVGGGYSSPFNIWIDGVLLAHNDEKINGNKWGSFAMINFGADYLLNERALVGLSFHYDRMRDPTDEDATLTGNGWLAGPYTSFEISKGLFWDASLLYGGSSNTIDTQFWDGNFDTRRWMFDSSVKGRWSLDDRTMLTPKLRAVYLSEAVEDYTVKNSTGDIIDLDGFTTEQLRVSLGAEIARSYTLANGVNLTPKLGFSTGFAGLDGAGAFGQLSASISMQTAEDWAIDSSILFNIEGDGDKSVGAKVGVFRKF</sequence>
<dbReference type="InterPro" id="IPR036116">
    <property type="entry name" value="FN3_sf"/>
</dbReference>
<protein>
    <submittedName>
        <fullName evidence="2">Carbon monoxide dehydrogenase subunit G</fullName>
    </submittedName>
</protein>
<dbReference type="GO" id="GO:0005509">
    <property type="term" value="F:calcium ion binding"/>
    <property type="evidence" value="ECO:0007669"/>
    <property type="project" value="InterPro"/>
</dbReference>
<dbReference type="PANTHER" id="PTHR34720:SF9">
    <property type="entry name" value="BLR4714 PROTEIN"/>
    <property type="match status" value="1"/>
</dbReference>
<dbReference type="SUPFAM" id="SSF103515">
    <property type="entry name" value="Autotransporter"/>
    <property type="match status" value="1"/>
</dbReference>
<feature type="domain" description="Fibronectin type-III" evidence="1">
    <location>
        <begin position="364"/>
        <end position="455"/>
    </location>
</feature>
<dbReference type="InterPro" id="IPR013783">
    <property type="entry name" value="Ig-like_fold"/>
</dbReference>
<dbReference type="PROSITE" id="PS50853">
    <property type="entry name" value="FN3"/>
    <property type="match status" value="2"/>
</dbReference>
<dbReference type="Pfam" id="PF05345">
    <property type="entry name" value="He_PIG"/>
    <property type="match status" value="5"/>
</dbReference>
<dbReference type="SMART" id="SM00869">
    <property type="entry name" value="Autotransporter"/>
    <property type="match status" value="1"/>
</dbReference>
<dbReference type="InterPro" id="IPR003961">
    <property type="entry name" value="FN3_dom"/>
</dbReference>
<evidence type="ECO:0000259" key="1">
    <source>
        <dbReference type="PROSITE" id="PS50853"/>
    </source>
</evidence>
<evidence type="ECO:0000313" key="3">
    <source>
        <dbReference type="Proteomes" id="UP000544107"/>
    </source>
</evidence>
<accession>A0A7W6HNQ3</accession>
<dbReference type="GO" id="GO:0016020">
    <property type="term" value="C:membrane"/>
    <property type="evidence" value="ECO:0007669"/>
    <property type="project" value="InterPro"/>
</dbReference>
<dbReference type="InterPro" id="IPR005546">
    <property type="entry name" value="Autotransporte_beta"/>
</dbReference>
<comment type="caution">
    <text evidence="2">The sequence shown here is derived from an EMBL/GenBank/DDBJ whole genome shotgun (WGS) entry which is preliminary data.</text>
</comment>
<dbReference type="InterPro" id="IPR015919">
    <property type="entry name" value="Cadherin-like_sf"/>
</dbReference>
<organism evidence="2 3">
    <name type="scientific">Allorhizobium taibaishanense</name>
    <dbReference type="NCBI Taxonomy" id="887144"/>
    <lineage>
        <taxon>Bacteria</taxon>
        <taxon>Pseudomonadati</taxon>
        <taxon>Pseudomonadota</taxon>
        <taxon>Alphaproteobacteria</taxon>
        <taxon>Hyphomicrobiales</taxon>
        <taxon>Rhizobiaceae</taxon>
        <taxon>Rhizobium/Agrobacterium group</taxon>
        <taxon>Allorhizobium</taxon>
    </lineage>
</organism>
<dbReference type="PANTHER" id="PTHR34720">
    <property type="entry name" value="MICROCYSTIN DEPENDENT PROTEIN"/>
    <property type="match status" value="1"/>
</dbReference>
<dbReference type="Gene3D" id="2.40.128.130">
    <property type="entry name" value="Autotransporter beta-domain"/>
    <property type="match status" value="1"/>
</dbReference>
<dbReference type="RefSeq" id="WP_234911352.1">
    <property type="nucleotide sequence ID" value="NZ_JACIED010000003.1"/>
</dbReference>
<reference evidence="2 3" key="1">
    <citation type="submission" date="2020-08" db="EMBL/GenBank/DDBJ databases">
        <title>Genomic Encyclopedia of Type Strains, Phase IV (KMG-IV): sequencing the most valuable type-strain genomes for metagenomic binning, comparative biology and taxonomic classification.</title>
        <authorList>
            <person name="Goeker M."/>
        </authorList>
    </citation>
    <scope>NUCLEOTIDE SEQUENCE [LARGE SCALE GENOMIC DNA]</scope>
    <source>
        <strain evidence="2 3">DSM 100021</strain>
    </source>
</reference>
<gene>
    <name evidence="2" type="ORF">GGQ71_002452</name>
</gene>
<dbReference type="Pfam" id="PF17963">
    <property type="entry name" value="Big_9"/>
    <property type="match status" value="2"/>
</dbReference>
<dbReference type="SUPFAM" id="SSF49313">
    <property type="entry name" value="Cadherin-like"/>
    <property type="match status" value="5"/>
</dbReference>
<dbReference type="Proteomes" id="UP000544107">
    <property type="component" value="Unassembled WGS sequence"/>
</dbReference>
<dbReference type="Gene3D" id="2.60.40.2810">
    <property type="match status" value="2"/>
</dbReference>